<comment type="caution">
    <text evidence="1">The sequence shown here is derived from an EMBL/GenBank/DDBJ whole genome shotgun (WGS) entry which is preliminary data.</text>
</comment>
<dbReference type="AlphaFoldDB" id="C6MAX4"/>
<dbReference type="EMBL" id="ACKO02000052">
    <property type="protein sequence ID" value="EET42551.1"/>
    <property type="molecule type" value="Genomic_DNA"/>
</dbReference>
<accession>C6MAX4</accession>
<protein>
    <submittedName>
        <fullName evidence="1">Uncharacterized protein</fullName>
    </submittedName>
</protein>
<gene>
    <name evidence="1" type="ORF">NEISICOT_03706</name>
</gene>
<name>C6MAX4_NEISI</name>
<organism evidence="1 2">
    <name type="scientific">Neisseria sicca ATCC 29256</name>
    <dbReference type="NCBI Taxonomy" id="547045"/>
    <lineage>
        <taxon>Bacteria</taxon>
        <taxon>Pseudomonadati</taxon>
        <taxon>Pseudomonadota</taxon>
        <taxon>Betaproteobacteria</taxon>
        <taxon>Neisseriales</taxon>
        <taxon>Neisseriaceae</taxon>
        <taxon>Neisseria</taxon>
    </lineage>
</organism>
<evidence type="ECO:0000313" key="1">
    <source>
        <dbReference type="EMBL" id="EET42551.1"/>
    </source>
</evidence>
<reference evidence="1" key="1">
    <citation type="submission" date="2009-07" db="EMBL/GenBank/DDBJ databases">
        <authorList>
            <person name="Weinstock G."/>
            <person name="Sodergren E."/>
            <person name="Clifton S."/>
            <person name="Fulton L."/>
            <person name="Fulton B."/>
            <person name="Courtney L."/>
            <person name="Fronick C."/>
            <person name="Harrison M."/>
            <person name="Strong C."/>
            <person name="Farmer C."/>
            <person name="Delahaunty K."/>
            <person name="Markovic C."/>
            <person name="Hall O."/>
            <person name="Minx P."/>
            <person name="Tomlinson C."/>
            <person name="Mitreva M."/>
            <person name="Nelson J."/>
            <person name="Hou S."/>
            <person name="Wollam A."/>
            <person name="Pepin K.H."/>
            <person name="Johnson M."/>
            <person name="Bhonagiri V."/>
            <person name="Nash W.E."/>
            <person name="Warren W."/>
            <person name="Chinwalla A."/>
            <person name="Mardis E.R."/>
            <person name="Wilson R.K."/>
        </authorList>
    </citation>
    <scope>NUCLEOTIDE SEQUENCE [LARGE SCALE GENOMIC DNA]</scope>
    <source>
        <strain evidence="1">ATCC 29256</strain>
    </source>
</reference>
<evidence type="ECO:0000313" key="2">
    <source>
        <dbReference type="Proteomes" id="UP000005365"/>
    </source>
</evidence>
<keyword evidence="2" id="KW-1185">Reference proteome</keyword>
<dbReference type="Proteomes" id="UP000005365">
    <property type="component" value="Unassembled WGS sequence"/>
</dbReference>
<sequence>MGRISGYLKRKQPKTCVGVSVVGGRAFLQRSPYVLPVHGGRCRLVSFLF</sequence>
<proteinExistence type="predicted"/>